<feature type="compositionally biased region" description="Basic and acidic residues" evidence="2">
    <location>
        <begin position="115"/>
        <end position="127"/>
    </location>
</feature>
<dbReference type="Pfam" id="PF04847">
    <property type="entry name" value="Calcipressin"/>
    <property type="match status" value="1"/>
</dbReference>
<feature type="compositionally biased region" description="Basic and acidic residues" evidence="2">
    <location>
        <begin position="217"/>
        <end position="234"/>
    </location>
</feature>
<feature type="region of interest" description="Disordered" evidence="2">
    <location>
        <begin position="170"/>
        <end position="234"/>
    </location>
</feature>
<protein>
    <recommendedName>
        <fullName evidence="5">Calcipressin</fullName>
    </recommendedName>
</protein>
<dbReference type="GO" id="GO:0005737">
    <property type="term" value="C:cytoplasm"/>
    <property type="evidence" value="ECO:0007669"/>
    <property type="project" value="TreeGrafter"/>
</dbReference>
<comment type="caution">
    <text evidence="3">The sequence shown here is derived from an EMBL/GenBank/DDBJ whole genome shotgun (WGS) entry which is preliminary data.</text>
</comment>
<dbReference type="Gene3D" id="3.30.70.330">
    <property type="match status" value="1"/>
</dbReference>
<organism evidence="3 4">
    <name type="scientific">Trichomonascus ciferrii</name>
    <dbReference type="NCBI Taxonomy" id="44093"/>
    <lineage>
        <taxon>Eukaryota</taxon>
        <taxon>Fungi</taxon>
        <taxon>Dikarya</taxon>
        <taxon>Ascomycota</taxon>
        <taxon>Saccharomycotina</taxon>
        <taxon>Dipodascomycetes</taxon>
        <taxon>Dipodascales</taxon>
        <taxon>Trichomonascaceae</taxon>
        <taxon>Trichomonascus</taxon>
        <taxon>Trichomonascus ciferrii complex</taxon>
    </lineage>
</organism>
<dbReference type="GO" id="GO:0005634">
    <property type="term" value="C:nucleus"/>
    <property type="evidence" value="ECO:0007669"/>
    <property type="project" value="TreeGrafter"/>
</dbReference>
<dbReference type="Proteomes" id="UP000761534">
    <property type="component" value="Unassembled WGS sequence"/>
</dbReference>
<dbReference type="GO" id="GO:0019722">
    <property type="term" value="P:calcium-mediated signaling"/>
    <property type="evidence" value="ECO:0007669"/>
    <property type="project" value="InterPro"/>
</dbReference>
<gene>
    <name evidence="3" type="ORF">TRICI_002553</name>
</gene>
<dbReference type="VEuPathDB" id="FungiDB:TRICI_002553"/>
<name>A0A642V5Z1_9ASCO</name>
<reference evidence="3" key="1">
    <citation type="journal article" date="2019" name="G3 (Bethesda)">
        <title>Genome Assemblies of Two Rare Opportunistic Yeast Pathogens: Diutina rugosa (syn. Candida rugosa) and Trichomonascus ciferrii (syn. Candida ciferrii).</title>
        <authorList>
            <person name="Mixao V."/>
            <person name="Saus E."/>
            <person name="Hansen A.P."/>
            <person name="Lass-Florl C."/>
            <person name="Gabaldon T."/>
        </authorList>
    </citation>
    <scope>NUCLEOTIDE SEQUENCE</scope>
    <source>
        <strain evidence="3">CBS 4856</strain>
    </source>
</reference>
<dbReference type="InterPro" id="IPR012677">
    <property type="entry name" value="Nucleotide-bd_a/b_plait_sf"/>
</dbReference>
<proteinExistence type="inferred from homology"/>
<feature type="compositionally biased region" description="Polar residues" evidence="2">
    <location>
        <begin position="178"/>
        <end position="197"/>
    </location>
</feature>
<sequence>MESEATNTLIITNICRERFSELQAVLRSHVEREGLQVVHWAPLRSFGRVLVVLVDAAMALRAKTTIEECHDGVRVFFSETTPLYCNEEDSHLQLPDRGKLWLISPPPSPPVGWESRMEDEPNRETEHGLFTEEQLHKALARAYDDNDSDLPDTVQTTKQTDGRLTRRYTLHESPKLSLDTSSVPKPQSDPSPASIETPTIVLEWEDDDQTNPTLADDASRPDRLKDVRTEIPPV</sequence>
<feature type="region of interest" description="Disordered" evidence="2">
    <location>
        <begin position="107"/>
        <end position="127"/>
    </location>
</feature>
<dbReference type="PANTHER" id="PTHR10300">
    <property type="entry name" value="CALCIPRESSIN"/>
    <property type="match status" value="1"/>
</dbReference>
<dbReference type="AlphaFoldDB" id="A0A642V5Z1"/>
<evidence type="ECO:0008006" key="5">
    <source>
        <dbReference type="Google" id="ProtNLM"/>
    </source>
</evidence>
<dbReference type="GO" id="GO:0008597">
    <property type="term" value="F:calcium-dependent protein serine/threonine phosphatase regulator activity"/>
    <property type="evidence" value="ECO:0007669"/>
    <property type="project" value="TreeGrafter"/>
</dbReference>
<keyword evidence="4" id="KW-1185">Reference proteome</keyword>
<comment type="similarity">
    <text evidence="1">Belongs to the RCAN family.</text>
</comment>
<evidence type="ECO:0000313" key="3">
    <source>
        <dbReference type="EMBL" id="KAA8915196.1"/>
    </source>
</evidence>
<dbReference type="InterPro" id="IPR006931">
    <property type="entry name" value="Calcipressin"/>
</dbReference>
<evidence type="ECO:0000313" key="4">
    <source>
        <dbReference type="Proteomes" id="UP000761534"/>
    </source>
</evidence>
<feature type="region of interest" description="Disordered" evidence="2">
    <location>
        <begin position="143"/>
        <end position="162"/>
    </location>
</feature>
<dbReference type="PANTHER" id="PTHR10300:SF14">
    <property type="entry name" value="PROTEIN SARAH"/>
    <property type="match status" value="1"/>
</dbReference>
<dbReference type="OrthoDB" id="17212at2759"/>
<accession>A0A642V5Z1</accession>
<evidence type="ECO:0000256" key="2">
    <source>
        <dbReference type="SAM" id="MobiDB-lite"/>
    </source>
</evidence>
<evidence type="ECO:0000256" key="1">
    <source>
        <dbReference type="ARBA" id="ARBA00008209"/>
    </source>
</evidence>
<dbReference type="EMBL" id="SWFS01000179">
    <property type="protein sequence ID" value="KAA8915196.1"/>
    <property type="molecule type" value="Genomic_DNA"/>
</dbReference>